<reference evidence="2 3" key="1">
    <citation type="submission" date="2020-08" db="EMBL/GenBank/DDBJ databases">
        <title>Sequencing the genomes of 1000 actinobacteria strains.</title>
        <authorList>
            <person name="Klenk H.-P."/>
        </authorList>
    </citation>
    <scope>NUCLEOTIDE SEQUENCE [LARGE SCALE GENOMIC DNA]</scope>
    <source>
        <strain evidence="2 3">DSM 41827</strain>
    </source>
</reference>
<feature type="region of interest" description="Disordered" evidence="1">
    <location>
        <begin position="55"/>
        <end position="85"/>
    </location>
</feature>
<dbReference type="AlphaFoldDB" id="A0A7W3NWY6"/>
<dbReference type="EMBL" id="JACJIJ010000002">
    <property type="protein sequence ID" value="MBA9058270.1"/>
    <property type="molecule type" value="Genomic_DNA"/>
</dbReference>
<evidence type="ECO:0000256" key="1">
    <source>
        <dbReference type="SAM" id="MobiDB-lite"/>
    </source>
</evidence>
<comment type="caution">
    <text evidence="2">The sequence shown here is derived from an EMBL/GenBank/DDBJ whole genome shotgun (WGS) entry which is preliminary data.</text>
</comment>
<sequence length="118" mass="11786">MAAQLGQGVTAGRRLAAVNTVLPRLFADGPTPDELRDALPSLAVLAVAAVATAMPSASSTATSRSRRPSGQNCNGSSEAGKFGTGSARSMLRLSAGVGNVVIGPPHTTVRSCPASTRA</sequence>
<gene>
    <name evidence="2" type="ORF">HDA42_007448</name>
</gene>
<keyword evidence="3" id="KW-1185">Reference proteome</keyword>
<name>A0A7W3NWY6_STRMR</name>
<organism evidence="2 3">
    <name type="scientific">Streptomyces murinus</name>
    <dbReference type="NCBI Taxonomy" id="33900"/>
    <lineage>
        <taxon>Bacteria</taxon>
        <taxon>Bacillati</taxon>
        <taxon>Actinomycetota</taxon>
        <taxon>Actinomycetes</taxon>
        <taxon>Kitasatosporales</taxon>
        <taxon>Streptomycetaceae</taxon>
        <taxon>Streptomyces</taxon>
    </lineage>
</organism>
<accession>A0A7W3NWY6</accession>
<evidence type="ECO:0000313" key="2">
    <source>
        <dbReference type="EMBL" id="MBA9058270.1"/>
    </source>
</evidence>
<evidence type="ECO:0000313" key="3">
    <source>
        <dbReference type="Proteomes" id="UP000577386"/>
    </source>
</evidence>
<proteinExistence type="predicted"/>
<dbReference type="Proteomes" id="UP000577386">
    <property type="component" value="Unassembled WGS sequence"/>
</dbReference>
<protein>
    <submittedName>
        <fullName evidence="2">Uncharacterized protein</fullName>
    </submittedName>
</protein>